<evidence type="ECO:0000256" key="1">
    <source>
        <dbReference type="ARBA" id="ARBA00010928"/>
    </source>
</evidence>
<dbReference type="SUPFAM" id="SSF55347">
    <property type="entry name" value="Glyceraldehyde-3-phosphate dehydrogenase-like, C-terminal domain"/>
    <property type="match status" value="1"/>
</dbReference>
<dbReference type="EC" id="1.1.1.179" evidence="4"/>
<evidence type="ECO:0000256" key="4">
    <source>
        <dbReference type="ARBA" id="ARBA00038984"/>
    </source>
</evidence>
<dbReference type="Pfam" id="PF01408">
    <property type="entry name" value="GFO_IDH_MocA"/>
    <property type="match status" value="1"/>
</dbReference>
<evidence type="ECO:0000256" key="9">
    <source>
        <dbReference type="ARBA" id="ARBA00047423"/>
    </source>
</evidence>
<keyword evidence="2 12" id="KW-0560">Oxidoreductase</keyword>
<evidence type="ECO:0000256" key="8">
    <source>
        <dbReference type="ARBA" id="ARBA00043025"/>
    </source>
</evidence>
<comment type="caution">
    <text evidence="12">The sequence shown here is derived from an EMBL/GenBank/DDBJ whole genome shotgun (WGS) entry which is preliminary data.</text>
</comment>
<reference evidence="12" key="1">
    <citation type="submission" date="2021-03" db="EMBL/GenBank/DDBJ databases">
        <authorList>
            <person name="Bekaert M."/>
        </authorList>
    </citation>
    <scope>NUCLEOTIDE SEQUENCE</scope>
</reference>
<evidence type="ECO:0000256" key="5">
    <source>
        <dbReference type="ARBA" id="ARBA00040603"/>
    </source>
</evidence>
<dbReference type="PANTHER" id="PTHR22604">
    <property type="entry name" value="OXIDOREDUCTASES"/>
    <property type="match status" value="1"/>
</dbReference>
<evidence type="ECO:0000313" key="12">
    <source>
        <dbReference type="EMBL" id="CAG2237605.1"/>
    </source>
</evidence>
<organism evidence="12 13">
    <name type="scientific">Mytilus edulis</name>
    <name type="common">Blue mussel</name>
    <dbReference type="NCBI Taxonomy" id="6550"/>
    <lineage>
        <taxon>Eukaryota</taxon>
        <taxon>Metazoa</taxon>
        <taxon>Spiralia</taxon>
        <taxon>Lophotrochozoa</taxon>
        <taxon>Mollusca</taxon>
        <taxon>Bivalvia</taxon>
        <taxon>Autobranchia</taxon>
        <taxon>Pteriomorphia</taxon>
        <taxon>Mytilida</taxon>
        <taxon>Mytiloidea</taxon>
        <taxon>Mytilidae</taxon>
        <taxon>Mytilinae</taxon>
        <taxon>Mytilus</taxon>
    </lineage>
</organism>
<dbReference type="InterPro" id="IPR050984">
    <property type="entry name" value="Gfo/Idh/MocA_domain"/>
</dbReference>
<dbReference type="Gene3D" id="3.40.50.720">
    <property type="entry name" value="NAD(P)-binding Rossmann-like Domain"/>
    <property type="match status" value="1"/>
</dbReference>
<evidence type="ECO:0000313" key="13">
    <source>
        <dbReference type="Proteomes" id="UP000683360"/>
    </source>
</evidence>
<dbReference type="InterPro" id="IPR036291">
    <property type="entry name" value="NAD(P)-bd_dom_sf"/>
</dbReference>
<dbReference type="EMBL" id="CAJPWZ010002393">
    <property type="protein sequence ID" value="CAG2237605.1"/>
    <property type="molecule type" value="Genomic_DNA"/>
</dbReference>
<dbReference type="OrthoDB" id="2129491at2759"/>
<dbReference type="Proteomes" id="UP000683360">
    <property type="component" value="Unassembled WGS sequence"/>
</dbReference>
<evidence type="ECO:0000256" key="3">
    <source>
        <dbReference type="ARBA" id="ARBA00038853"/>
    </source>
</evidence>
<dbReference type="GO" id="GO:0047837">
    <property type="term" value="F:D-xylose 1-dehydrogenase (NADP+) activity"/>
    <property type="evidence" value="ECO:0007669"/>
    <property type="project" value="UniProtKB-EC"/>
</dbReference>
<dbReference type="PANTHER" id="PTHR22604:SF105">
    <property type="entry name" value="TRANS-1,2-DIHYDROBENZENE-1,2-DIOL DEHYDROGENASE"/>
    <property type="match status" value="1"/>
</dbReference>
<name>A0A8S3TVG9_MYTED</name>
<comment type="similarity">
    <text evidence="1">Belongs to the Gfo/Idh/MocA family.</text>
</comment>
<comment type="catalytic activity">
    <reaction evidence="9">
        <text>(1R,2R)-1,2-dihydrobenzene-1,2-diol + NADP(+) = catechol + NADPH + H(+)</text>
        <dbReference type="Rhea" id="RHEA:16729"/>
        <dbReference type="ChEBI" id="CHEBI:10702"/>
        <dbReference type="ChEBI" id="CHEBI:15378"/>
        <dbReference type="ChEBI" id="CHEBI:18135"/>
        <dbReference type="ChEBI" id="CHEBI:57783"/>
        <dbReference type="ChEBI" id="CHEBI:58349"/>
        <dbReference type="EC" id="1.3.1.20"/>
    </reaction>
</comment>
<evidence type="ECO:0000256" key="2">
    <source>
        <dbReference type="ARBA" id="ARBA00023002"/>
    </source>
</evidence>
<dbReference type="Gene3D" id="3.30.360.10">
    <property type="entry name" value="Dihydrodipicolinate Reductase, domain 2"/>
    <property type="match status" value="1"/>
</dbReference>
<evidence type="ECO:0000256" key="7">
    <source>
        <dbReference type="ARBA" id="ARBA00042988"/>
    </source>
</evidence>
<dbReference type="AlphaFoldDB" id="A0A8S3TVG9"/>
<dbReference type="GO" id="GO:0000166">
    <property type="term" value="F:nucleotide binding"/>
    <property type="evidence" value="ECO:0007669"/>
    <property type="project" value="InterPro"/>
</dbReference>
<sequence>MALKWGICSTGKICSDFCSALKTLPSENHQIAAVVSRSQENAQEFATTFDIPNVYSSYEKFAADADINIVYIGSAYTEHVKLSIQMLNAGNHVLCEKPLADTLEDVKLVHKVAQEKNIFYGGHDIDGCIILSYSEGQKACLIYSSKVKSDINCASIIGTNGSIEMNSHFWCPDEVIFLTGKETNEIPVGPVPFNYPNSGGLCYEAEEFRKCINSGKTEYAHYSHKDSEMVHRIMEDVAKQIGRKLPN</sequence>
<evidence type="ECO:0000259" key="11">
    <source>
        <dbReference type="Pfam" id="PF01408"/>
    </source>
</evidence>
<accession>A0A8S3TVG9</accession>
<dbReference type="SUPFAM" id="SSF51735">
    <property type="entry name" value="NAD(P)-binding Rossmann-fold domains"/>
    <property type="match status" value="1"/>
</dbReference>
<dbReference type="GO" id="GO:0047115">
    <property type="term" value="F:trans-1,2-dihydrobenzene-1,2-diol dehydrogenase activity"/>
    <property type="evidence" value="ECO:0007669"/>
    <property type="project" value="UniProtKB-EC"/>
</dbReference>
<protein>
    <recommendedName>
        <fullName evidence="5">Trans-1,2-dihydrobenzene-1,2-diol dehydrogenase</fullName>
        <ecNumber evidence="4">1.1.1.179</ecNumber>
        <ecNumber evidence="3">1.3.1.20</ecNumber>
    </recommendedName>
    <alternativeName>
        <fullName evidence="8">D-xylose 1-dehydrogenase</fullName>
    </alternativeName>
    <alternativeName>
        <fullName evidence="7">D-xylose-NADP dehydrogenase</fullName>
    </alternativeName>
    <alternativeName>
        <fullName evidence="6">Dimeric dihydrodiol dehydrogenase</fullName>
    </alternativeName>
</protein>
<evidence type="ECO:0000256" key="6">
    <source>
        <dbReference type="ARBA" id="ARBA00042926"/>
    </source>
</evidence>
<evidence type="ECO:0000256" key="10">
    <source>
        <dbReference type="ARBA" id="ARBA00049233"/>
    </source>
</evidence>
<dbReference type="EC" id="1.3.1.20" evidence="3"/>
<keyword evidence="13" id="KW-1185">Reference proteome</keyword>
<dbReference type="InterPro" id="IPR000683">
    <property type="entry name" value="Gfo/Idh/MocA-like_OxRdtase_N"/>
</dbReference>
<proteinExistence type="inferred from homology"/>
<gene>
    <name evidence="12" type="ORF">MEDL_50049</name>
</gene>
<feature type="domain" description="Gfo/Idh/MocA-like oxidoreductase N-terminal" evidence="11">
    <location>
        <begin position="4"/>
        <end position="117"/>
    </location>
</feature>
<comment type="catalytic activity">
    <reaction evidence="10">
        <text>D-xylose + NADP(+) = D-xylono-1,5-lactone + NADPH + H(+)</text>
        <dbReference type="Rhea" id="RHEA:22000"/>
        <dbReference type="ChEBI" id="CHEBI:15378"/>
        <dbReference type="ChEBI" id="CHEBI:15867"/>
        <dbReference type="ChEBI" id="CHEBI:53455"/>
        <dbReference type="ChEBI" id="CHEBI:57783"/>
        <dbReference type="ChEBI" id="CHEBI:58349"/>
        <dbReference type="EC" id="1.1.1.179"/>
    </reaction>
</comment>